<proteinExistence type="predicted"/>
<dbReference type="Proteomes" id="UP001151760">
    <property type="component" value="Unassembled WGS sequence"/>
</dbReference>
<gene>
    <name evidence="2" type="ORF">Tco_1067595</name>
</gene>
<feature type="region of interest" description="Disordered" evidence="1">
    <location>
        <begin position="1"/>
        <end position="117"/>
    </location>
</feature>
<evidence type="ECO:0000313" key="2">
    <source>
        <dbReference type="EMBL" id="GJT85878.1"/>
    </source>
</evidence>
<comment type="caution">
    <text evidence="2">The sequence shown here is derived from an EMBL/GenBank/DDBJ whole genome shotgun (WGS) entry which is preliminary data.</text>
</comment>
<reference evidence="2" key="2">
    <citation type="submission" date="2022-01" db="EMBL/GenBank/DDBJ databases">
        <authorList>
            <person name="Yamashiro T."/>
            <person name="Shiraishi A."/>
            <person name="Satake H."/>
            <person name="Nakayama K."/>
        </authorList>
    </citation>
    <scope>NUCLEOTIDE SEQUENCE</scope>
</reference>
<sequence length="117" mass="13144">MANLPPPNHDVNVPEDELANPEPAPIIPNHVPVQPGGYLSDVEVEDDVEEDDEEEDSKEDELVPDPNNMNGFALYMNPQPEGNMNGWLIDDDDELEEDVLGDDDEEEMEVDENDEEN</sequence>
<protein>
    <submittedName>
        <fullName evidence="2">Uncharacterized protein</fullName>
    </submittedName>
</protein>
<feature type="compositionally biased region" description="Acidic residues" evidence="1">
    <location>
        <begin position="42"/>
        <end position="63"/>
    </location>
</feature>
<name>A0ABQ5HDC4_9ASTR</name>
<evidence type="ECO:0000313" key="3">
    <source>
        <dbReference type="Proteomes" id="UP001151760"/>
    </source>
</evidence>
<keyword evidence="3" id="KW-1185">Reference proteome</keyword>
<dbReference type="EMBL" id="BQNB010019492">
    <property type="protein sequence ID" value="GJT85878.1"/>
    <property type="molecule type" value="Genomic_DNA"/>
</dbReference>
<evidence type="ECO:0000256" key="1">
    <source>
        <dbReference type="SAM" id="MobiDB-lite"/>
    </source>
</evidence>
<reference evidence="2" key="1">
    <citation type="journal article" date="2022" name="Int. J. Mol. Sci.">
        <title>Draft Genome of Tanacetum Coccineum: Genomic Comparison of Closely Related Tanacetum-Family Plants.</title>
        <authorList>
            <person name="Yamashiro T."/>
            <person name="Shiraishi A."/>
            <person name="Nakayama K."/>
            <person name="Satake H."/>
        </authorList>
    </citation>
    <scope>NUCLEOTIDE SEQUENCE</scope>
</reference>
<organism evidence="2 3">
    <name type="scientific">Tanacetum coccineum</name>
    <dbReference type="NCBI Taxonomy" id="301880"/>
    <lineage>
        <taxon>Eukaryota</taxon>
        <taxon>Viridiplantae</taxon>
        <taxon>Streptophyta</taxon>
        <taxon>Embryophyta</taxon>
        <taxon>Tracheophyta</taxon>
        <taxon>Spermatophyta</taxon>
        <taxon>Magnoliopsida</taxon>
        <taxon>eudicotyledons</taxon>
        <taxon>Gunneridae</taxon>
        <taxon>Pentapetalae</taxon>
        <taxon>asterids</taxon>
        <taxon>campanulids</taxon>
        <taxon>Asterales</taxon>
        <taxon>Asteraceae</taxon>
        <taxon>Asteroideae</taxon>
        <taxon>Anthemideae</taxon>
        <taxon>Anthemidinae</taxon>
        <taxon>Tanacetum</taxon>
    </lineage>
</organism>
<accession>A0ABQ5HDC4</accession>
<feature type="compositionally biased region" description="Acidic residues" evidence="1">
    <location>
        <begin position="89"/>
        <end position="117"/>
    </location>
</feature>